<feature type="region of interest" description="Disordered" evidence="2">
    <location>
        <begin position="463"/>
        <end position="603"/>
    </location>
</feature>
<dbReference type="InterPro" id="IPR008984">
    <property type="entry name" value="SMAD_FHA_dom_sf"/>
</dbReference>
<keyword evidence="4" id="KW-1185">Reference proteome</keyword>
<organism evidence="4 5">
    <name type="scientific">Globodera rostochiensis</name>
    <name type="common">Golden nematode worm</name>
    <name type="synonym">Heterodera rostochiensis</name>
    <dbReference type="NCBI Taxonomy" id="31243"/>
    <lineage>
        <taxon>Eukaryota</taxon>
        <taxon>Metazoa</taxon>
        <taxon>Ecdysozoa</taxon>
        <taxon>Nematoda</taxon>
        <taxon>Chromadorea</taxon>
        <taxon>Rhabditida</taxon>
        <taxon>Tylenchina</taxon>
        <taxon>Tylenchomorpha</taxon>
        <taxon>Tylenchoidea</taxon>
        <taxon>Heteroderidae</taxon>
        <taxon>Heteroderinae</taxon>
        <taxon>Globodera</taxon>
    </lineage>
</organism>
<feature type="region of interest" description="Disordered" evidence="2">
    <location>
        <begin position="682"/>
        <end position="703"/>
    </location>
</feature>
<dbReference type="SUPFAM" id="SSF49879">
    <property type="entry name" value="SMAD/FHA domain"/>
    <property type="match status" value="1"/>
</dbReference>
<dbReference type="SMART" id="SM00240">
    <property type="entry name" value="FHA"/>
    <property type="match status" value="1"/>
</dbReference>
<dbReference type="InterPro" id="IPR050923">
    <property type="entry name" value="Cell_Proc_Reg/RNA_Proc"/>
</dbReference>
<evidence type="ECO:0000256" key="2">
    <source>
        <dbReference type="SAM" id="MobiDB-lite"/>
    </source>
</evidence>
<evidence type="ECO:0000259" key="3">
    <source>
        <dbReference type="PROSITE" id="PS50006"/>
    </source>
</evidence>
<evidence type="ECO:0000256" key="1">
    <source>
        <dbReference type="SAM" id="Coils"/>
    </source>
</evidence>
<dbReference type="PANTHER" id="PTHR23308">
    <property type="entry name" value="NUCLEAR INHIBITOR OF PROTEIN PHOSPHATASE-1"/>
    <property type="match status" value="1"/>
</dbReference>
<reference evidence="5" key="1">
    <citation type="submission" date="2022-11" db="UniProtKB">
        <authorList>
            <consortium name="WormBaseParasite"/>
        </authorList>
    </citation>
    <scope>IDENTIFICATION</scope>
</reference>
<feature type="compositionally biased region" description="Basic and acidic residues" evidence="2">
    <location>
        <begin position="178"/>
        <end position="198"/>
    </location>
</feature>
<dbReference type="AlphaFoldDB" id="A0A914H122"/>
<feature type="domain" description="FHA" evidence="3">
    <location>
        <begin position="90"/>
        <end position="144"/>
    </location>
</feature>
<name>A0A914H122_GLORO</name>
<dbReference type="Proteomes" id="UP000887572">
    <property type="component" value="Unplaced"/>
</dbReference>
<evidence type="ECO:0000313" key="5">
    <source>
        <dbReference type="WBParaSite" id="Gr19_v10_g12955.t1"/>
    </source>
</evidence>
<feature type="compositionally biased region" description="Basic and acidic residues" evidence="2">
    <location>
        <begin position="526"/>
        <end position="536"/>
    </location>
</feature>
<proteinExistence type="predicted"/>
<dbReference type="InterPro" id="IPR000253">
    <property type="entry name" value="FHA_dom"/>
</dbReference>
<dbReference type="WBParaSite" id="Gr19_v10_g12955.t1">
    <property type="protein sequence ID" value="Gr19_v10_g12955.t1"/>
    <property type="gene ID" value="Gr19_v10_g12955"/>
</dbReference>
<dbReference type="PROSITE" id="PS50006">
    <property type="entry name" value="FHA_DOMAIN"/>
    <property type="match status" value="1"/>
</dbReference>
<sequence length="703" mass="80106">MQDEGIFAEPNLPSTSLLFKTKSEEKDESEMDQNQQQQQQTILSDFRYQEPTWALIPTGSEHEYFLEIIKEGTVIDSVRLHNDAHQKSFWSIGRFEPCDIKLEHPSVSRFHAILQYGECVRGRPGWYLFDLNSTHGVRLNKQSIKKRAYVPLHNGFVFQIAGSSRLFTVCGGPSRVQKEEGKAEKAPEGKSENIAKAEGEEEELEEGHRFYEKDPMGWLQKYFEREGAPMHFQFTKSAPDGGGGGAGNLLAEFEDEQNKKKGRRHSEDGGHWTCSIELVSDVSLTCGSVVTVLAPSKRLAQLQCALVACERLDNACLLRISSLWNKRKNYTENDFYDSDEDIFLDRTGQIEEQREKRRRRFGADTFGSSVGRAKNYAELVKELAETESKLDIIRTEMQRLLQKDKIRVEQLQQEEEQQPKQPNFTTRMALSQMKGKEKKLLKEKDKLEKLAEIAKPSFRLAPIVQKKPPQQSESAEDVVKTEASDTEGLRETMMDEEKCEKEVDSKEGAEITIKQEALAYEEDERGPEKIETDQEVRAVTGTSAQSRDEESESVASRNTREDKFRNDSSASSLPPETEVKSDAEGAAASPPEERFYAPELPPQHNEMAANAFVPKFGMLTKEEMVRMKFLQRQMEKKPELAAAAKRARLQQQELSKTDEEEGELKEMGLQQVHDVREKYATWLPPEDQSGDGSTRLNQKVWKS</sequence>
<feature type="compositionally biased region" description="Basic and acidic residues" evidence="2">
    <location>
        <begin position="477"/>
        <end position="509"/>
    </location>
</feature>
<keyword evidence="1" id="KW-0175">Coiled coil</keyword>
<feature type="region of interest" description="Disordered" evidence="2">
    <location>
        <begin position="1"/>
        <end position="40"/>
    </location>
</feature>
<feature type="region of interest" description="Disordered" evidence="2">
    <location>
        <begin position="178"/>
        <end position="207"/>
    </location>
</feature>
<evidence type="ECO:0000313" key="4">
    <source>
        <dbReference type="Proteomes" id="UP000887572"/>
    </source>
</evidence>
<accession>A0A914H122</accession>
<dbReference type="Pfam" id="PF00498">
    <property type="entry name" value="FHA"/>
    <property type="match status" value="1"/>
</dbReference>
<protein>
    <submittedName>
        <fullName evidence="5">FHA domain-containing protein</fullName>
    </submittedName>
</protein>
<dbReference type="Gene3D" id="2.60.200.20">
    <property type="match status" value="1"/>
</dbReference>
<feature type="coiled-coil region" evidence="1">
    <location>
        <begin position="376"/>
        <end position="453"/>
    </location>
</feature>